<dbReference type="RefSeq" id="WP_252851575.1">
    <property type="nucleotide sequence ID" value="NZ_JAMXLR010000024.1"/>
</dbReference>
<dbReference type="PROSITE" id="PS50011">
    <property type="entry name" value="PROTEIN_KINASE_DOM"/>
    <property type="match status" value="1"/>
</dbReference>
<dbReference type="InterPro" id="IPR000719">
    <property type="entry name" value="Prot_kinase_dom"/>
</dbReference>
<protein>
    <submittedName>
        <fullName evidence="7">Protein kinase</fullName>
    </submittedName>
</protein>
<dbReference type="GO" id="GO:0005524">
    <property type="term" value="F:ATP binding"/>
    <property type="evidence" value="ECO:0007669"/>
    <property type="project" value="UniProtKB-UniRule"/>
</dbReference>
<evidence type="ECO:0000313" key="7">
    <source>
        <dbReference type="EMBL" id="MCO6043469.1"/>
    </source>
</evidence>
<dbReference type="AlphaFoldDB" id="A0A9X2JI11"/>
<dbReference type="Gene3D" id="1.10.510.10">
    <property type="entry name" value="Transferase(Phosphotransferase) domain 1"/>
    <property type="match status" value="1"/>
</dbReference>
<keyword evidence="1" id="KW-0808">Transferase</keyword>
<dbReference type="PROSITE" id="PS00107">
    <property type="entry name" value="PROTEIN_KINASE_ATP"/>
    <property type="match status" value="1"/>
</dbReference>
<dbReference type="SMART" id="SM00220">
    <property type="entry name" value="S_TKc"/>
    <property type="match status" value="1"/>
</dbReference>
<dbReference type="InterPro" id="IPR017441">
    <property type="entry name" value="Protein_kinase_ATP_BS"/>
</dbReference>
<evidence type="ECO:0000256" key="3">
    <source>
        <dbReference type="ARBA" id="ARBA00022777"/>
    </source>
</evidence>
<name>A0A9X2JI11_9BACT</name>
<evidence type="ECO:0000313" key="8">
    <source>
        <dbReference type="Proteomes" id="UP001155241"/>
    </source>
</evidence>
<dbReference type="Pfam" id="PF13676">
    <property type="entry name" value="TIR_2"/>
    <property type="match status" value="1"/>
</dbReference>
<keyword evidence="8" id="KW-1185">Reference proteome</keyword>
<dbReference type="InterPro" id="IPR035897">
    <property type="entry name" value="Toll_tir_struct_dom_sf"/>
</dbReference>
<organism evidence="7 8">
    <name type="scientific">Aeoliella straminimaris</name>
    <dbReference type="NCBI Taxonomy" id="2954799"/>
    <lineage>
        <taxon>Bacteria</taxon>
        <taxon>Pseudomonadati</taxon>
        <taxon>Planctomycetota</taxon>
        <taxon>Planctomycetia</taxon>
        <taxon>Pirellulales</taxon>
        <taxon>Lacipirellulaceae</taxon>
        <taxon>Aeoliella</taxon>
    </lineage>
</organism>
<evidence type="ECO:0000256" key="2">
    <source>
        <dbReference type="ARBA" id="ARBA00022741"/>
    </source>
</evidence>
<comment type="caution">
    <text evidence="7">The sequence shown here is derived from an EMBL/GenBank/DDBJ whole genome shotgun (WGS) entry which is preliminary data.</text>
</comment>
<dbReference type="PANTHER" id="PTHR43289">
    <property type="entry name" value="MITOGEN-ACTIVATED PROTEIN KINASE KINASE KINASE 20-RELATED"/>
    <property type="match status" value="1"/>
</dbReference>
<dbReference type="Gene3D" id="3.40.50.10140">
    <property type="entry name" value="Toll/interleukin-1 receptor homology (TIR) domain"/>
    <property type="match status" value="1"/>
</dbReference>
<dbReference type="Pfam" id="PF00069">
    <property type="entry name" value="Pkinase"/>
    <property type="match status" value="1"/>
</dbReference>
<keyword evidence="4 5" id="KW-0067">ATP-binding</keyword>
<dbReference type="CDD" id="cd14014">
    <property type="entry name" value="STKc_PknB_like"/>
    <property type="match status" value="1"/>
</dbReference>
<sequence>MSPQDQELASTVLFCRSHANGTVAPYWHESGDFELPGQFEIGLTVADRYFLKEYLGSGAMGRVFLANDLRLERPVAMKVVAHHCENVDDLEKILEHEAKMGANLHHRGIAAVYDFGFHGDKSFTIYEYVEGETLRKLLERRRRLPLEEALPIVSELAVALDFAHLRGVVHRDLKPANISFTKGGEFKILDFGLARDTRQEIEAGVYSGTPAYSSPEQCACRPTDGRSDQYALALIVFEMLTGQKAIASGNPASVLKRQIHDQPPRPREHLADLPESTELAILRALSKHPADRFATCREFAAALGDARASATHTVSTPVERRIGFYVSHVAEESLLARQIACELEHERFVTWYYGRDAIPGIPFFSQANAAIERSQAVLLLLSRPALRSGDLRREIEYAHQIGCPVVPLLIDMAREEFEQLAPAWRQLVGGSTMVEYRRNTALAPLLERINSAAQALEIAADRQERGAPRVDTPKVVGQTWATDANQIEIADLDKVLFRNELIDSFLNSPHRHFISATKGFGKTLLLTCKRHLLTQSSASRKKAPIMVPEGRPYLDFMSEMRSVSSRYEEPLSDVSMTKRLWSAALRVSAISHFPTVIDKVEARELDVYPSLIRHWLGGVKIQPTVVFKELTTLGVGELNRLIDRTENFLDHNMRQIHGGAYFFIDKVDQAIRHLSQDAWIAVQAGLIEAAWDLMNANSHLKVFASIRQEAFSNYQSDIKSNLFASTICLDYSDEDLQALFDQLAQCYEGLPDFTEFLGLKVIRHGRRPAPEDAFGYVRRHTCGRPRDLVAIASRVSSNRSTMNESRLREVVQQTCADVVVSNLFDEMSVFLNCLGDRDARMRFLSRVPSNILERQVAVRMCEEFNGLEPDTLAHFADDSSAVYHPFRDLYFVGLLGVVRRNPESGMLVQRFRRPHDSVSPTATELLESPVLLIHPALDTFIRRQRIGSDFIQFQHIRVGEKLVWQPYYTKLMQVESLLPQIEDRQFVELTHQVLKRIQALIDAGPHRLARVEIETSTEWKTLYAYEHKDLCSDVLLWLEELLGEF</sequence>
<dbReference type="SUPFAM" id="SSF56112">
    <property type="entry name" value="Protein kinase-like (PK-like)"/>
    <property type="match status" value="1"/>
</dbReference>
<accession>A0A9X2JI11</accession>
<proteinExistence type="predicted"/>
<evidence type="ECO:0000259" key="6">
    <source>
        <dbReference type="PROSITE" id="PS50011"/>
    </source>
</evidence>
<feature type="domain" description="Protein kinase" evidence="6">
    <location>
        <begin position="49"/>
        <end position="315"/>
    </location>
</feature>
<keyword evidence="2 5" id="KW-0547">Nucleotide-binding</keyword>
<feature type="binding site" evidence="5">
    <location>
        <position position="78"/>
    </location>
    <ligand>
        <name>ATP</name>
        <dbReference type="ChEBI" id="CHEBI:30616"/>
    </ligand>
</feature>
<evidence type="ECO:0000256" key="5">
    <source>
        <dbReference type="PROSITE-ProRule" id="PRU10141"/>
    </source>
</evidence>
<evidence type="ECO:0000256" key="1">
    <source>
        <dbReference type="ARBA" id="ARBA00022679"/>
    </source>
</evidence>
<dbReference type="PANTHER" id="PTHR43289:SF6">
    <property type="entry name" value="SERINE_THREONINE-PROTEIN KINASE NEKL-3"/>
    <property type="match status" value="1"/>
</dbReference>
<dbReference type="EMBL" id="JAMXLR010000024">
    <property type="protein sequence ID" value="MCO6043469.1"/>
    <property type="molecule type" value="Genomic_DNA"/>
</dbReference>
<dbReference type="Proteomes" id="UP001155241">
    <property type="component" value="Unassembled WGS sequence"/>
</dbReference>
<evidence type="ECO:0000256" key="4">
    <source>
        <dbReference type="ARBA" id="ARBA00022840"/>
    </source>
</evidence>
<gene>
    <name evidence="7" type="ORF">NG895_06080</name>
</gene>
<keyword evidence="3 7" id="KW-0418">Kinase</keyword>
<dbReference type="GO" id="GO:0004674">
    <property type="term" value="F:protein serine/threonine kinase activity"/>
    <property type="evidence" value="ECO:0007669"/>
    <property type="project" value="TreeGrafter"/>
</dbReference>
<dbReference type="InterPro" id="IPR000157">
    <property type="entry name" value="TIR_dom"/>
</dbReference>
<dbReference type="SUPFAM" id="SSF52200">
    <property type="entry name" value="Toll/Interleukin receptor TIR domain"/>
    <property type="match status" value="1"/>
</dbReference>
<dbReference type="InterPro" id="IPR011009">
    <property type="entry name" value="Kinase-like_dom_sf"/>
</dbReference>
<reference evidence="7" key="1">
    <citation type="submission" date="2022-06" db="EMBL/GenBank/DDBJ databases">
        <title>Aeoliella straminimaris, a novel planctomycete from sediments.</title>
        <authorList>
            <person name="Vitorino I.R."/>
            <person name="Lage O.M."/>
        </authorList>
    </citation>
    <scope>NUCLEOTIDE SEQUENCE</scope>
    <source>
        <strain evidence="7">ICT_H6.2</strain>
    </source>
</reference>
<dbReference type="GO" id="GO:0007165">
    <property type="term" value="P:signal transduction"/>
    <property type="evidence" value="ECO:0007669"/>
    <property type="project" value="InterPro"/>
</dbReference>
<dbReference type="Gene3D" id="3.30.200.20">
    <property type="entry name" value="Phosphorylase Kinase, domain 1"/>
    <property type="match status" value="1"/>
</dbReference>